<organism evidence="2 3">
    <name type="scientific">Protopolystoma xenopodis</name>
    <dbReference type="NCBI Taxonomy" id="117903"/>
    <lineage>
        <taxon>Eukaryota</taxon>
        <taxon>Metazoa</taxon>
        <taxon>Spiralia</taxon>
        <taxon>Lophotrochozoa</taxon>
        <taxon>Platyhelminthes</taxon>
        <taxon>Monogenea</taxon>
        <taxon>Polyopisthocotylea</taxon>
        <taxon>Polystomatidea</taxon>
        <taxon>Polystomatidae</taxon>
        <taxon>Protopolystoma</taxon>
    </lineage>
</organism>
<dbReference type="Proteomes" id="UP000784294">
    <property type="component" value="Unassembled WGS sequence"/>
</dbReference>
<evidence type="ECO:0000313" key="2">
    <source>
        <dbReference type="EMBL" id="VEL11242.1"/>
    </source>
</evidence>
<accession>A0A448WGL2</accession>
<sequence>MLQLNPEDGILQATASPEQHEQGSGAQPENVEHKYDIQLPAKTVRQTKIPFFTVFTVCQSDADLPALFVTSPIRIPLEMPISARWATRLEPTVPWDDSLRCGGRE</sequence>
<gene>
    <name evidence="2" type="ORF">PXEA_LOCUS4682</name>
</gene>
<feature type="region of interest" description="Disordered" evidence="1">
    <location>
        <begin position="1"/>
        <end position="33"/>
    </location>
</feature>
<feature type="compositionally biased region" description="Polar residues" evidence="1">
    <location>
        <begin position="13"/>
        <end position="27"/>
    </location>
</feature>
<comment type="caution">
    <text evidence="2">The sequence shown here is derived from an EMBL/GenBank/DDBJ whole genome shotgun (WGS) entry which is preliminary data.</text>
</comment>
<keyword evidence="3" id="KW-1185">Reference proteome</keyword>
<name>A0A448WGL2_9PLAT</name>
<dbReference type="EMBL" id="CAAALY010011246">
    <property type="protein sequence ID" value="VEL11242.1"/>
    <property type="molecule type" value="Genomic_DNA"/>
</dbReference>
<dbReference type="AlphaFoldDB" id="A0A448WGL2"/>
<protein>
    <submittedName>
        <fullName evidence="2">Uncharacterized protein</fullName>
    </submittedName>
</protein>
<evidence type="ECO:0000313" key="3">
    <source>
        <dbReference type="Proteomes" id="UP000784294"/>
    </source>
</evidence>
<proteinExistence type="predicted"/>
<evidence type="ECO:0000256" key="1">
    <source>
        <dbReference type="SAM" id="MobiDB-lite"/>
    </source>
</evidence>
<reference evidence="2" key="1">
    <citation type="submission" date="2018-11" db="EMBL/GenBank/DDBJ databases">
        <authorList>
            <consortium name="Pathogen Informatics"/>
        </authorList>
    </citation>
    <scope>NUCLEOTIDE SEQUENCE</scope>
</reference>